<keyword evidence="2" id="KW-0805">Transcription regulation</keyword>
<comment type="subcellular location">
    <subcellularLocation>
        <location evidence="1">Nucleus</location>
    </subcellularLocation>
</comment>
<accession>A0A6A0A865</accession>
<dbReference type="Proteomes" id="UP000485058">
    <property type="component" value="Unassembled WGS sequence"/>
</dbReference>
<evidence type="ECO:0000256" key="4">
    <source>
        <dbReference type="ARBA" id="ARBA00023163"/>
    </source>
</evidence>
<evidence type="ECO:0000256" key="5">
    <source>
        <dbReference type="ARBA" id="ARBA00023242"/>
    </source>
</evidence>
<dbReference type="Gene3D" id="3.40.1810.10">
    <property type="entry name" value="Transcription factor, MADS-box"/>
    <property type="match status" value="1"/>
</dbReference>
<keyword evidence="4" id="KW-0804">Transcription</keyword>
<feature type="domain" description="MADS-box" evidence="7">
    <location>
        <begin position="18"/>
        <end position="77"/>
    </location>
</feature>
<dbReference type="AlphaFoldDB" id="A0A6A0A865"/>
<gene>
    <name evidence="8" type="ORF">HaLaN_27192</name>
</gene>
<evidence type="ECO:0000313" key="9">
    <source>
        <dbReference type="Proteomes" id="UP000485058"/>
    </source>
</evidence>
<sequence>GSDETLSAVQPNAKYTSTSRRKATQKPVGPDQKRQAFSKRKRGIVLKAYQLYKLTDAKVFMFVVNDKGASWSYASPGFHSTQLPEHLMYLREKAGLPHLHPSSTECERPCCPCTPAQAPTPAASAHWAARQGHIWGSVKVVATAVVAGQAADPTGVL</sequence>
<evidence type="ECO:0000256" key="2">
    <source>
        <dbReference type="ARBA" id="ARBA00023015"/>
    </source>
</evidence>
<feature type="non-terminal residue" evidence="8">
    <location>
        <position position="1"/>
    </location>
</feature>
<dbReference type="PRINTS" id="PR00404">
    <property type="entry name" value="MADSDOMAIN"/>
</dbReference>
<dbReference type="GO" id="GO:0046983">
    <property type="term" value="F:protein dimerization activity"/>
    <property type="evidence" value="ECO:0007669"/>
    <property type="project" value="InterPro"/>
</dbReference>
<keyword evidence="3" id="KW-0238">DNA-binding</keyword>
<keyword evidence="9" id="KW-1185">Reference proteome</keyword>
<evidence type="ECO:0000256" key="1">
    <source>
        <dbReference type="ARBA" id="ARBA00004123"/>
    </source>
</evidence>
<name>A0A6A0A865_HAELA</name>
<dbReference type="PROSITE" id="PS50066">
    <property type="entry name" value="MADS_BOX_2"/>
    <property type="match status" value="1"/>
</dbReference>
<keyword evidence="5" id="KW-0539">Nucleus</keyword>
<dbReference type="InterPro" id="IPR036879">
    <property type="entry name" value="TF_MADSbox_sf"/>
</dbReference>
<feature type="non-terminal residue" evidence="8">
    <location>
        <position position="157"/>
    </location>
</feature>
<proteinExistence type="predicted"/>
<reference evidence="8 9" key="1">
    <citation type="submission" date="2020-02" db="EMBL/GenBank/DDBJ databases">
        <title>Draft genome sequence of Haematococcus lacustris strain NIES-144.</title>
        <authorList>
            <person name="Morimoto D."/>
            <person name="Nakagawa S."/>
            <person name="Yoshida T."/>
            <person name="Sawayama S."/>
        </authorList>
    </citation>
    <scope>NUCLEOTIDE SEQUENCE [LARGE SCALE GENOMIC DNA]</scope>
    <source>
        <strain evidence="8 9">NIES-144</strain>
    </source>
</reference>
<evidence type="ECO:0000259" key="7">
    <source>
        <dbReference type="PROSITE" id="PS50066"/>
    </source>
</evidence>
<evidence type="ECO:0000256" key="3">
    <source>
        <dbReference type="ARBA" id="ARBA00023125"/>
    </source>
</evidence>
<evidence type="ECO:0000313" key="8">
    <source>
        <dbReference type="EMBL" id="GFH28661.1"/>
    </source>
</evidence>
<dbReference type="InterPro" id="IPR002100">
    <property type="entry name" value="TF_MADSbox"/>
</dbReference>
<evidence type="ECO:0000256" key="6">
    <source>
        <dbReference type="SAM" id="MobiDB-lite"/>
    </source>
</evidence>
<dbReference type="EMBL" id="BLLF01003983">
    <property type="protein sequence ID" value="GFH28661.1"/>
    <property type="molecule type" value="Genomic_DNA"/>
</dbReference>
<feature type="compositionally biased region" description="Polar residues" evidence="6">
    <location>
        <begin position="1"/>
        <end position="18"/>
    </location>
</feature>
<protein>
    <recommendedName>
        <fullName evidence="7">MADS-box domain-containing protein</fullName>
    </recommendedName>
</protein>
<organism evidence="8 9">
    <name type="scientific">Haematococcus lacustris</name>
    <name type="common">Green alga</name>
    <name type="synonym">Haematococcus pluvialis</name>
    <dbReference type="NCBI Taxonomy" id="44745"/>
    <lineage>
        <taxon>Eukaryota</taxon>
        <taxon>Viridiplantae</taxon>
        <taxon>Chlorophyta</taxon>
        <taxon>core chlorophytes</taxon>
        <taxon>Chlorophyceae</taxon>
        <taxon>CS clade</taxon>
        <taxon>Chlamydomonadales</taxon>
        <taxon>Haematococcaceae</taxon>
        <taxon>Haematococcus</taxon>
    </lineage>
</organism>
<dbReference type="SUPFAM" id="SSF55455">
    <property type="entry name" value="SRF-like"/>
    <property type="match status" value="1"/>
</dbReference>
<dbReference type="SMART" id="SM00432">
    <property type="entry name" value="MADS"/>
    <property type="match status" value="1"/>
</dbReference>
<feature type="region of interest" description="Disordered" evidence="6">
    <location>
        <begin position="1"/>
        <end position="37"/>
    </location>
</feature>
<dbReference type="GO" id="GO:0003677">
    <property type="term" value="F:DNA binding"/>
    <property type="evidence" value="ECO:0007669"/>
    <property type="project" value="UniProtKB-KW"/>
</dbReference>
<dbReference type="Pfam" id="PF00319">
    <property type="entry name" value="SRF-TF"/>
    <property type="match status" value="1"/>
</dbReference>
<dbReference type="GO" id="GO:0005634">
    <property type="term" value="C:nucleus"/>
    <property type="evidence" value="ECO:0007669"/>
    <property type="project" value="UniProtKB-SubCell"/>
</dbReference>
<comment type="caution">
    <text evidence="8">The sequence shown here is derived from an EMBL/GenBank/DDBJ whole genome shotgun (WGS) entry which is preliminary data.</text>
</comment>